<reference evidence="2" key="1">
    <citation type="journal article" date="2015" name="PLoS Genet.">
        <title>The dynamic genome and transcriptome of the human fungal pathogen Blastomyces and close relative Emmonsia.</title>
        <authorList>
            <person name="Munoz J.F."/>
            <person name="Gauthier G.M."/>
            <person name="Desjardins C.A."/>
            <person name="Gallo J.E."/>
            <person name="Holder J."/>
            <person name="Sullivan T.D."/>
            <person name="Marty A.J."/>
            <person name="Carmen J.C."/>
            <person name="Chen Z."/>
            <person name="Ding L."/>
            <person name="Gujja S."/>
            <person name="Magrini V."/>
            <person name="Misas E."/>
            <person name="Mitreva M."/>
            <person name="Priest M."/>
            <person name="Saif S."/>
            <person name="Whiston E.A."/>
            <person name="Young S."/>
            <person name="Zeng Q."/>
            <person name="Goldman W.E."/>
            <person name="Mardis E.R."/>
            <person name="Taylor J.W."/>
            <person name="McEwen J.G."/>
            <person name="Clay O.K."/>
            <person name="Klein B.S."/>
            <person name="Cuomo C.A."/>
        </authorList>
    </citation>
    <scope>NUCLEOTIDE SEQUENCE [LARGE SCALE GENOMIC DNA]</scope>
    <source>
        <strain evidence="2">UAMH 3008</strain>
    </source>
</reference>
<gene>
    <name evidence="1" type="ORF">EMCG_01635</name>
</gene>
<dbReference type="EMBL" id="LCZI01000876">
    <property type="protein sequence ID" value="KKZ64051.1"/>
    <property type="molecule type" value="Genomic_DNA"/>
</dbReference>
<organism evidence="1 2">
    <name type="scientific">[Emmonsia] crescens</name>
    <dbReference type="NCBI Taxonomy" id="73230"/>
    <lineage>
        <taxon>Eukaryota</taxon>
        <taxon>Fungi</taxon>
        <taxon>Dikarya</taxon>
        <taxon>Ascomycota</taxon>
        <taxon>Pezizomycotina</taxon>
        <taxon>Eurotiomycetes</taxon>
        <taxon>Eurotiomycetidae</taxon>
        <taxon>Onygenales</taxon>
        <taxon>Ajellomycetaceae</taxon>
        <taxon>Emergomyces</taxon>
    </lineage>
</organism>
<proteinExistence type="predicted"/>
<accession>A0A0G2J9I7</accession>
<name>A0A0G2J9I7_9EURO</name>
<protein>
    <submittedName>
        <fullName evidence="1">Uncharacterized protein</fullName>
    </submittedName>
</protein>
<dbReference type="OrthoDB" id="10072016at2759"/>
<evidence type="ECO:0000313" key="2">
    <source>
        <dbReference type="Proteomes" id="UP000034164"/>
    </source>
</evidence>
<dbReference type="Proteomes" id="UP000034164">
    <property type="component" value="Unassembled WGS sequence"/>
</dbReference>
<sequence length="221" mass="24157">MQIHENAGRLLSSYTESEDLLLQLGEVFDYSMVPDSAFSQPANSMTPALLRKNLGILITQTSEDEEADESVEVLECVASAYCCHCIRHLPTSTRHPRKVAEKNASIAPSSSMNVSEEAVELVQAAIDAAENLIVAGADASNLKDLESVVAVAVRAFKSIGQLRNTIMTIPVPLSMIASTSLSFLLCVYKDQLGLWYFTNPSMIWFEQGDVKHGMDAMILRS</sequence>
<comment type="caution">
    <text evidence="1">The sequence shown here is derived from an EMBL/GenBank/DDBJ whole genome shotgun (WGS) entry which is preliminary data.</text>
</comment>
<evidence type="ECO:0000313" key="1">
    <source>
        <dbReference type="EMBL" id="KKZ64051.1"/>
    </source>
</evidence>
<dbReference type="AlphaFoldDB" id="A0A0G2J9I7"/>
<dbReference type="VEuPathDB" id="FungiDB:EMCG_01635"/>